<dbReference type="Gene3D" id="2.40.10.200">
    <property type="entry name" value="STY4665 C-terminal domain-like"/>
    <property type="match status" value="1"/>
</dbReference>
<proteinExistence type="predicted"/>
<feature type="domain" description="Putative conjugal transfer nickase/helicase TraI C-terminal" evidence="3">
    <location>
        <begin position="278"/>
        <end position="391"/>
    </location>
</feature>
<name>A0A0U1QYJ5_YERP3</name>
<dbReference type="InterPro" id="IPR011119">
    <property type="entry name" value="Unchr_helicase_relaxase_TraI"/>
</dbReference>
<evidence type="ECO:0000313" key="5">
    <source>
        <dbReference type="Proteomes" id="UP000002412"/>
    </source>
</evidence>
<dbReference type="NCBIfam" id="TIGR03760">
    <property type="entry name" value="ICE_TraI_Pfluor"/>
    <property type="match status" value="1"/>
</dbReference>
<keyword evidence="4" id="KW-0547">Nucleotide-binding</keyword>
<dbReference type="InterPro" id="IPR011093">
    <property type="entry name" value="TraI_2_C"/>
</dbReference>
<dbReference type="InterPro" id="IPR022391">
    <property type="entry name" value="ICE_relaxase_PFGI-1"/>
</dbReference>
<evidence type="ECO:0000259" key="2">
    <source>
        <dbReference type="Pfam" id="PF07514"/>
    </source>
</evidence>
<reference evidence="4 5" key="1">
    <citation type="journal article" date="2007" name="PLoS Genet.">
        <title>The complete genome sequence of Yersinia pseudotuberculosis IP31758, the causative agent of Far East scarlet-like fever.</title>
        <authorList>
            <person name="Eppinger M."/>
            <person name="Rosovitz M.J."/>
            <person name="Fricke W.F."/>
            <person name="Rasko D.A."/>
            <person name="Kokorina G."/>
            <person name="Fayolle C."/>
            <person name="Lindler L.E."/>
            <person name="Carniel E."/>
            <person name="Ravel J."/>
        </authorList>
    </citation>
    <scope>NUCLEOTIDE SEQUENCE [LARGE SCALE GENOMIC DNA]</scope>
    <source>
        <strain evidence="4 5">IP 31758</strain>
    </source>
</reference>
<dbReference type="GO" id="GO:0004386">
    <property type="term" value="F:helicase activity"/>
    <property type="evidence" value="ECO:0007669"/>
    <property type="project" value="UniProtKB-KW"/>
</dbReference>
<evidence type="ECO:0000259" key="3">
    <source>
        <dbReference type="Pfam" id="PF07515"/>
    </source>
</evidence>
<dbReference type="RefSeq" id="WP_012105762.1">
    <property type="nucleotide sequence ID" value="NC_009708.1"/>
</dbReference>
<keyword evidence="4" id="KW-0347">Helicase</keyword>
<dbReference type="Gene3D" id="1.10.10.10">
    <property type="entry name" value="Winged helix-like DNA-binding domain superfamily/Winged helix DNA-binding domain"/>
    <property type="match status" value="1"/>
</dbReference>
<evidence type="ECO:0000256" key="1">
    <source>
        <dbReference type="SAM" id="MobiDB-lite"/>
    </source>
</evidence>
<dbReference type="AlphaFoldDB" id="A0A0U1QYJ5"/>
<dbReference type="EMBL" id="CP000720">
    <property type="protein sequence ID" value="ABS47795.1"/>
    <property type="molecule type" value="Genomic_DNA"/>
</dbReference>
<gene>
    <name evidence="4" type="ordered locus">YpsIP31758_3687</name>
</gene>
<keyword evidence="4" id="KW-0378">Hydrolase</keyword>
<dbReference type="Pfam" id="PF07515">
    <property type="entry name" value="TraI_2_C"/>
    <property type="match status" value="1"/>
</dbReference>
<organism evidence="4 5">
    <name type="scientific">Yersinia pseudotuberculosis serotype O:1b (strain IP 31758)</name>
    <dbReference type="NCBI Taxonomy" id="349747"/>
    <lineage>
        <taxon>Bacteria</taxon>
        <taxon>Pseudomonadati</taxon>
        <taxon>Pseudomonadota</taxon>
        <taxon>Gammaproteobacteria</taxon>
        <taxon>Enterobacterales</taxon>
        <taxon>Yersiniaceae</taxon>
        <taxon>Yersinia</taxon>
    </lineage>
</organism>
<accession>A0A0U1QYJ5</accession>
<evidence type="ECO:0000313" key="4">
    <source>
        <dbReference type="EMBL" id="ABS47795.1"/>
    </source>
</evidence>
<dbReference type="HOGENOM" id="CLU_023668_2_0_6"/>
<sequence length="398" mass="44513">MLKWVSGKFDQIRGEVLPASTVHSADPNGWFPFLNAESLLSVDHRKRALQQLWENSPFSRPVWEAFWLIPIRELAIRLQQLPAAQSGPYAREGGMLDEALDVAVCAVRLSRGWLLPPGAAPEDQAAQSSAWYTAIFWAALLHDLAGMDDIAAFHQDGTRWYPGIAAPIGPWRFRFCDSGPDTPALGALVGYRLLPEEGLRWLSHWPKAINTLLVYLSGNQTDCDVLHTAVNEARQKCGLQLLAAKEIPTPMATSSPVVTDEKKGHEGGLPPVGGKTPGESFWNWLVSSVANGVLTVNAQDSLVHVMMQHIFVQTPECFYRYLGTKKNAEIEKDNIQKDFETLHRHYSQNGKGIYIYRKYKNEKREGSFIKLFGYMIPLTLIFTNGSQPTDSIWLSPNK</sequence>
<keyword evidence="4" id="KW-0067">ATP-binding</keyword>
<protein>
    <submittedName>
        <fullName evidence="4">Putative helicase</fullName>
    </submittedName>
</protein>
<dbReference type="SUPFAM" id="SSF46785">
    <property type="entry name" value="Winged helix' DNA-binding domain"/>
    <property type="match status" value="1"/>
</dbReference>
<feature type="region of interest" description="Disordered" evidence="1">
    <location>
        <begin position="252"/>
        <end position="272"/>
    </location>
</feature>
<dbReference type="Proteomes" id="UP000002412">
    <property type="component" value="Chromosome"/>
</dbReference>
<dbReference type="Pfam" id="PF07514">
    <property type="entry name" value="TraI_2"/>
    <property type="match status" value="1"/>
</dbReference>
<dbReference type="Gene3D" id="1.10.3210.40">
    <property type="match status" value="1"/>
</dbReference>
<feature type="domain" description="Uncharacterised" evidence="2">
    <location>
        <begin position="35"/>
        <end position="242"/>
    </location>
</feature>
<dbReference type="InterPro" id="IPR036388">
    <property type="entry name" value="WH-like_DNA-bd_sf"/>
</dbReference>
<dbReference type="KEGG" id="ypi:YpsIP31758_3687"/>
<dbReference type="InterPro" id="IPR036390">
    <property type="entry name" value="WH_DNA-bd_sf"/>
</dbReference>